<organism evidence="15 16">
    <name type="scientific">Edaphochlamys debaryana</name>
    <dbReference type="NCBI Taxonomy" id="47281"/>
    <lineage>
        <taxon>Eukaryota</taxon>
        <taxon>Viridiplantae</taxon>
        <taxon>Chlorophyta</taxon>
        <taxon>core chlorophytes</taxon>
        <taxon>Chlorophyceae</taxon>
        <taxon>CS clade</taxon>
        <taxon>Chlamydomonadales</taxon>
        <taxon>Chlamydomonadales incertae sedis</taxon>
        <taxon>Edaphochlamys</taxon>
    </lineage>
</organism>
<keyword evidence="7" id="KW-0256">Endoplasmic reticulum</keyword>
<comment type="similarity">
    <text evidence="3 11">Belongs to the protein disulfide isomerase family.</text>
</comment>
<dbReference type="GO" id="GO:0034976">
    <property type="term" value="P:response to endoplasmic reticulum stress"/>
    <property type="evidence" value="ECO:0007669"/>
    <property type="project" value="TreeGrafter"/>
</dbReference>
<gene>
    <name evidence="15" type="ORF">HYH03_005115</name>
</gene>
<dbReference type="GO" id="GO:0003756">
    <property type="term" value="F:protein disulfide isomerase activity"/>
    <property type="evidence" value="ECO:0007669"/>
    <property type="project" value="UniProtKB-EC"/>
</dbReference>
<dbReference type="PRINTS" id="PR00421">
    <property type="entry name" value="THIOREDOXIN"/>
</dbReference>
<dbReference type="InterPro" id="IPR036249">
    <property type="entry name" value="Thioredoxin-like_sf"/>
</dbReference>
<name>A0A835YFL0_9CHLO</name>
<evidence type="ECO:0000256" key="4">
    <source>
        <dbReference type="ARBA" id="ARBA00012723"/>
    </source>
</evidence>
<dbReference type="NCBIfam" id="TIGR01126">
    <property type="entry name" value="pdi_dom"/>
    <property type="match status" value="1"/>
</dbReference>
<evidence type="ECO:0000256" key="1">
    <source>
        <dbReference type="ARBA" id="ARBA00001182"/>
    </source>
</evidence>
<protein>
    <recommendedName>
        <fullName evidence="4">protein disulfide-isomerase</fullName>
        <ecNumber evidence="4">5.3.4.1</ecNumber>
    </recommendedName>
</protein>
<dbReference type="Gene3D" id="3.40.30.10">
    <property type="entry name" value="Glutaredoxin"/>
    <property type="match status" value="2"/>
</dbReference>
<comment type="caution">
    <text evidence="15">The sequence shown here is derived from an EMBL/GenBank/DDBJ whole genome shotgun (WGS) entry which is preliminary data.</text>
</comment>
<dbReference type="PROSITE" id="PS00194">
    <property type="entry name" value="THIOREDOXIN_1"/>
    <property type="match status" value="2"/>
</dbReference>
<dbReference type="PANTHER" id="PTHR45815:SF3">
    <property type="entry name" value="PROTEIN DISULFIDE-ISOMERASE A6"/>
    <property type="match status" value="1"/>
</dbReference>
<evidence type="ECO:0000256" key="9">
    <source>
        <dbReference type="ARBA" id="ARBA00023235"/>
    </source>
</evidence>
<sequence>MASPRLVAVPLVALVALYLGSANAFYSSSGPVVELTSGNLKQKLKAAGIMLTEFYAPWCGHCQSLKPAWEQAAKALKGIVAVGAADCDAHKEIAQEYRVQGFPTIKLLYVDESGSIKSTDYNGGRTAKELVTFALDKARSLAMKRLGEKDSGSKSSGGSKGSRGGNGGGGSDGGFYGGTDVVTLTDDNFKSEVIKSNDLWLVEFYAPWCGHCKNLKPSWIEAASELQGKFKLGAVDCTVHQSVCSEHGVQGYPTIKYFGTNKRSPEDYQGGRDTGSIVAFGNAKHADNVPPPEPEELVSQAAFEEHCVGNGSSKPKRLCLIAFLPNLLDSKAAGRKRYVGILKKVAEAYRDKPYSYLWVEGGVHDKLEANFDVGGFGYPALVAFNPADKKYTVCKSAFEFSHVKDWVESMRMGGTGAVAMQGSLAPLKAITAWDGQDAKEDLPEEFSLDELNEL</sequence>
<dbReference type="AlphaFoldDB" id="A0A835YFL0"/>
<evidence type="ECO:0000256" key="7">
    <source>
        <dbReference type="ARBA" id="ARBA00022824"/>
    </source>
</evidence>
<dbReference type="InterPro" id="IPR017937">
    <property type="entry name" value="Thioredoxin_CS"/>
</dbReference>
<dbReference type="CDD" id="cd03001">
    <property type="entry name" value="PDI_a_P5"/>
    <property type="match status" value="1"/>
</dbReference>
<dbReference type="PROSITE" id="PS51352">
    <property type="entry name" value="THIOREDOXIN_2"/>
    <property type="match status" value="2"/>
</dbReference>
<feature type="region of interest" description="Disordered" evidence="12">
    <location>
        <begin position="146"/>
        <end position="172"/>
    </location>
</feature>
<dbReference type="SUPFAM" id="SSF52833">
    <property type="entry name" value="Thioredoxin-like"/>
    <property type="match status" value="3"/>
</dbReference>
<feature type="compositionally biased region" description="Gly residues" evidence="12">
    <location>
        <begin position="158"/>
        <end position="172"/>
    </location>
</feature>
<evidence type="ECO:0000256" key="2">
    <source>
        <dbReference type="ARBA" id="ARBA00004319"/>
    </source>
</evidence>
<dbReference type="Pfam" id="PF00085">
    <property type="entry name" value="Thioredoxin"/>
    <property type="match status" value="2"/>
</dbReference>
<feature type="domain" description="Thioredoxin" evidence="14">
    <location>
        <begin position="3"/>
        <end position="140"/>
    </location>
</feature>
<evidence type="ECO:0000259" key="14">
    <source>
        <dbReference type="PROSITE" id="PS51352"/>
    </source>
</evidence>
<evidence type="ECO:0000256" key="6">
    <source>
        <dbReference type="ARBA" id="ARBA00022737"/>
    </source>
</evidence>
<evidence type="ECO:0000256" key="8">
    <source>
        <dbReference type="ARBA" id="ARBA00023157"/>
    </source>
</evidence>
<keyword evidence="6" id="KW-0677">Repeat</keyword>
<dbReference type="GO" id="GO:0005788">
    <property type="term" value="C:endoplasmic reticulum lumen"/>
    <property type="evidence" value="ECO:0007669"/>
    <property type="project" value="UniProtKB-SubCell"/>
</dbReference>
<dbReference type="Pfam" id="PF24541">
    <property type="entry name" value="Thioredox_PDIA6_C"/>
    <property type="match status" value="1"/>
</dbReference>
<evidence type="ECO:0000313" key="16">
    <source>
        <dbReference type="Proteomes" id="UP000612055"/>
    </source>
</evidence>
<dbReference type="EMBL" id="JAEHOE010000017">
    <property type="protein sequence ID" value="KAG2496699.1"/>
    <property type="molecule type" value="Genomic_DNA"/>
</dbReference>
<keyword evidence="8" id="KW-1015">Disulfide bond</keyword>
<feature type="signal peptide" evidence="13">
    <location>
        <begin position="1"/>
        <end position="24"/>
    </location>
</feature>
<dbReference type="PANTHER" id="PTHR45815">
    <property type="entry name" value="PROTEIN DISULFIDE-ISOMERASE A6"/>
    <property type="match status" value="1"/>
</dbReference>
<keyword evidence="10" id="KW-0676">Redox-active center</keyword>
<dbReference type="InterPro" id="IPR057305">
    <property type="entry name" value="Thioredox_PDIA6_C"/>
</dbReference>
<keyword evidence="9" id="KW-0413">Isomerase</keyword>
<reference evidence="15" key="1">
    <citation type="journal article" date="2020" name="bioRxiv">
        <title>Comparative genomics of Chlamydomonas.</title>
        <authorList>
            <person name="Craig R.J."/>
            <person name="Hasan A.R."/>
            <person name="Ness R.W."/>
            <person name="Keightley P.D."/>
        </authorList>
    </citation>
    <scope>NUCLEOTIDE SEQUENCE</scope>
    <source>
        <strain evidence="15">CCAP 11/70</strain>
    </source>
</reference>
<comment type="subcellular location">
    <subcellularLocation>
        <location evidence="2">Endoplasmic reticulum lumen</location>
    </subcellularLocation>
</comment>
<dbReference type="Proteomes" id="UP000612055">
    <property type="component" value="Unassembled WGS sequence"/>
</dbReference>
<evidence type="ECO:0000256" key="11">
    <source>
        <dbReference type="RuleBase" id="RU004208"/>
    </source>
</evidence>
<proteinExistence type="inferred from homology"/>
<evidence type="ECO:0000256" key="5">
    <source>
        <dbReference type="ARBA" id="ARBA00022729"/>
    </source>
</evidence>
<dbReference type="GO" id="GO:0015035">
    <property type="term" value="F:protein-disulfide reductase activity"/>
    <property type="evidence" value="ECO:0007669"/>
    <property type="project" value="TreeGrafter"/>
</dbReference>
<evidence type="ECO:0000256" key="13">
    <source>
        <dbReference type="SAM" id="SignalP"/>
    </source>
</evidence>
<dbReference type="OrthoDB" id="10264505at2759"/>
<evidence type="ECO:0000313" key="15">
    <source>
        <dbReference type="EMBL" id="KAG2496699.1"/>
    </source>
</evidence>
<comment type="catalytic activity">
    <reaction evidence="1">
        <text>Catalyzes the rearrangement of -S-S- bonds in proteins.</text>
        <dbReference type="EC" id="5.3.4.1"/>
    </reaction>
</comment>
<dbReference type="InterPro" id="IPR013766">
    <property type="entry name" value="Thioredoxin_domain"/>
</dbReference>
<feature type="domain" description="Thioredoxin" evidence="14">
    <location>
        <begin position="173"/>
        <end position="303"/>
    </location>
</feature>
<evidence type="ECO:0000256" key="12">
    <source>
        <dbReference type="SAM" id="MobiDB-lite"/>
    </source>
</evidence>
<dbReference type="InterPro" id="IPR005788">
    <property type="entry name" value="PDI_thioredoxin-like_dom"/>
</dbReference>
<keyword evidence="16" id="KW-1185">Reference proteome</keyword>
<accession>A0A835YFL0</accession>
<dbReference type="EC" id="5.3.4.1" evidence="4"/>
<evidence type="ECO:0000256" key="3">
    <source>
        <dbReference type="ARBA" id="ARBA00006347"/>
    </source>
</evidence>
<feature type="chain" id="PRO_5032923317" description="protein disulfide-isomerase" evidence="13">
    <location>
        <begin position="25"/>
        <end position="454"/>
    </location>
</feature>
<evidence type="ECO:0000256" key="10">
    <source>
        <dbReference type="ARBA" id="ARBA00023284"/>
    </source>
</evidence>
<keyword evidence="5 13" id="KW-0732">Signal</keyword>